<organism evidence="1 2">
    <name type="scientific">Cognatishimia maritima</name>
    <dbReference type="NCBI Taxonomy" id="870908"/>
    <lineage>
        <taxon>Bacteria</taxon>
        <taxon>Pseudomonadati</taxon>
        <taxon>Pseudomonadota</taxon>
        <taxon>Alphaproteobacteria</taxon>
        <taxon>Rhodobacterales</taxon>
        <taxon>Paracoccaceae</taxon>
        <taxon>Cognatishimia</taxon>
    </lineage>
</organism>
<dbReference type="EMBL" id="FQWM01000002">
    <property type="protein sequence ID" value="SHG88254.1"/>
    <property type="molecule type" value="Genomic_DNA"/>
</dbReference>
<evidence type="ECO:0000313" key="2">
    <source>
        <dbReference type="Proteomes" id="UP000184211"/>
    </source>
</evidence>
<dbReference type="RefSeq" id="WP_242648548.1">
    <property type="nucleotide sequence ID" value="NZ_FQWM01000002.1"/>
</dbReference>
<name>A0A1M5NF97_9RHOB</name>
<sequence length="169" mass="19202">MTISKMSSKGEMFLLPDTNIWLLKPVSQLYYYDEQRTQMPHDMTALEAWNCLMRTPVPFLQTAFRVRDAISALFGVKKIGGFSGGSAQNVQVGTHLDFFLVEHIEDSCLVLTARDRHLDVMTCISTDTGELLVTSSVCVHNWFGRVYMLPVGVAHRWIVRAMFKRLSRG</sequence>
<dbReference type="InterPro" id="IPR021295">
    <property type="entry name" value="DUF2867"/>
</dbReference>
<keyword evidence="2" id="KW-1185">Reference proteome</keyword>
<gene>
    <name evidence="1" type="ORF">SAMN04488044_1525</name>
</gene>
<evidence type="ECO:0000313" key="1">
    <source>
        <dbReference type="EMBL" id="SHG88254.1"/>
    </source>
</evidence>
<proteinExistence type="predicted"/>
<accession>A0A1M5NF97</accession>
<reference evidence="2" key="1">
    <citation type="submission" date="2016-11" db="EMBL/GenBank/DDBJ databases">
        <authorList>
            <person name="Varghese N."/>
            <person name="Submissions S."/>
        </authorList>
    </citation>
    <scope>NUCLEOTIDE SEQUENCE [LARGE SCALE GENOMIC DNA]</scope>
    <source>
        <strain evidence="2">DSM 28223</strain>
    </source>
</reference>
<protein>
    <recommendedName>
        <fullName evidence="3">DUF2867 domain-containing protein</fullName>
    </recommendedName>
</protein>
<dbReference type="Proteomes" id="UP000184211">
    <property type="component" value="Unassembled WGS sequence"/>
</dbReference>
<evidence type="ECO:0008006" key="3">
    <source>
        <dbReference type="Google" id="ProtNLM"/>
    </source>
</evidence>
<dbReference type="Pfam" id="PF11066">
    <property type="entry name" value="DUF2867"/>
    <property type="match status" value="1"/>
</dbReference>
<dbReference type="AlphaFoldDB" id="A0A1M5NF97"/>